<evidence type="ECO:0000259" key="4">
    <source>
        <dbReference type="Pfam" id="PF00460"/>
    </source>
</evidence>
<dbReference type="Pfam" id="PF06429">
    <property type="entry name" value="Flg_bbr_C"/>
    <property type="match status" value="1"/>
</dbReference>
<reference evidence="7" key="1">
    <citation type="submission" date="2016-10" db="EMBL/GenBank/DDBJ databases">
        <title>Sequence of Gallionella enrichment culture.</title>
        <authorList>
            <person name="Poehlein A."/>
            <person name="Muehling M."/>
            <person name="Daniel R."/>
        </authorList>
    </citation>
    <scope>NUCLEOTIDE SEQUENCE</scope>
</reference>
<comment type="similarity">
    <text evidence="1">Belongs to the flagella basal body rod proteins family.</text>
</comment>
<proteinExistence type="inferred from homology"/>
<protein>
    <recommendedName>
        <fullName evidence="3">Flagellar basal-body rod protein FlgF</fullName>
    </recommendedName>
</protein>
<dbReference type="InterPro" id="IPR001444">
    <property type="entry name" value="Flag_bb_rod_N"/>
</dbReference>
<keyword evidence="7" id="KW-0966">Cell projection</keyword>
<evidence type="ECO:0000256" key="2">
    <source>
        <dbReference type="ARBA" id="ARBA00038560"/>
    </source>
</evidence>
<evidence type="ECO:0000313" key="7">
    <source>
        <dbReference type="EMBL" id="OIR11494.1"/>
    </source>
</evidence>
<evidence type="ECO:0000256" key="3">
    <source>
        <dbReference type="ARBA" id="ARBA00040228"/>
    </source>
</evidence>
<dbReference type="PANTHER" id="PTHR30435">
    <property type="entry name" value="FLAGELLAR PROTEIN"/>
    <property type="match status" value="1"/>
</dbReference>
<dbReference type="InterPro" id="IPR053967">
    <property type="entry name" value="LlgE_F_G-like_D1"/>
</dbReference>
<evidence type="ECO:0000259" key="6">
    <source>
        <dbReference type="Pfam" id="PF22692"/>
    </source>
</evidence>
<dbReference type="NCBIfam" id="TIGR03506">
    <property type="entry name" value="FlgEFG_subfam"/>
    <property type="match status" value="1"/>
</dbReference>
<dbReference type="Pfam" id="PF00460">
    <property type="entry name" value="Flg_bb_rod"/>
    <property type="match status" value="1"/>
</dbReference>
<evidence type="ECO:0000259" key="5">
    <source>
        <dbReference type="Pfam" id="PF06429"/>
    </source>
</evidence>
<comment type="subunit">
    <text evidence="2">The basal body constitutes a major portion of the flagellar organelle and consists of five rings (E,L,P,S, and M) mounted on a central rod. The rod consists of about 26 subunits of FlgG in the distal portion, and FlgB, FlgC and FlgF are thought to build up the proximal portion of the rod with about 6 subunits each.</text>
</comment>
<sequence>MDRLIYTAMTGASHTMQQQASVAQNLANINTPGFRSTIDTFRSVPLVGEGLPTRTFVVDSTAGTDFTPGVMQATGRKLDVAIDGKGWIAVQDENGNEAYTRNGSLQVLPGGILQARNGMTVMGDSGPITIPPDTEVTIAKDGTISTVPSGTMAAQEVIVGRIKLTNPPESQLVRGEDGLFRTRDGKPADADAQVTILSGNLEGSNTNMVESMVNMISLARQYDMQMKMLQTADDNAKQASGVLSVTG</sequence>
<feature type="domain" description="Flagellar hook protein FlgE/F/G-like D1" evidence="6">
    <location>
        <begin position="81"/>
        <end position="145"/>
    </location>
</feature>
<comment type="caution">
    <text evidence="7">The sequence shown here is derived from an EMBL/GenBank/DDBJ whole genome shotgun (WGS) entry which is preliminary data.</text>
</comment>
<dbReference type="PANTHER" id="PTHR30435:SF18">
    <property type="entry name" value="FLAGELLAR BASAL-BODY ROD PROTEIN FLGF"/>
    <property type="match status" value="1"/>
</dbReference>
<dbReference type="InterPro" id="IPR010930">
    <property type="entry name" value="Flg_bb/hook_C_dom"/>
</dbReference>
<dbReference type="InterPro" id="IPR020013">
    <property type="entry name" value="Flagellar_FlgE/F/G"/>
</dbReference>
<dbReference type="InterPro" id="IPR012836">
    <property type="entry name" value="FlgF"/>
</dbReference>
<dbReference type="EMBL" id="MLJW01000020">
    <property type="protein sequence ID" value="OIR11494.1"/>
    <property type="molecule type" value="Genomic_DNA"/>
</dbReference>
<dbReference type="SUPFAM" id="SSF117143">
    <property type="entry name" value="Flagellar hook protein flgE"/>
    <property type="match status" value="1"/>
</dbReference>
<dbReference type="GO" id="GO:0071978">
    <property type="term" value="P:bacterial-type flagellum-dependent swarming motility"/>
    <property type="evidence" value="ECO:0007669"/>
    <property type="project" value="TreeGrafter"/>
</dbReference>
<accession>A0A1J5THJ3</accession>
<dbReference type="InterPro" id="IPR037925">
    <property type="entry name" value="FlgE/F/G-like"/>
</dbReference>
<gene>
    <name evidence="7" type="primary">flgF_2</name>
    <name evidence="7" type="ORF">GALL_69870</name>
</gene>
<dbReference type="NCBIfam" id="TIGR02490">
    <property type="entry name" value="flgF"/>
    <property type="match status" value="1"/>
</dbReference>
<keyword evidence="7" id="KW-0969">Cilium</keyword>
<feature type="domain" description="Flagellar basal body rod protein N-terminal" evidence="4">
    <location>
        <begin position="5"/>
        <end position="35"/>
    </location>
</feature>
<dbReference type="Pfam" id="PF22692">
    <property type="entry name" value="LlgE_F_G_D1"/>
    <property type="match status" value="1"/>
</dbReference>
<dbReference type="NCBIfam" id="NF009280">
    <property type="entry name" value="PRK12640.1"/>
    <property type="match status" value="1"/>
</dbReference>
<organism evidence="7">
    <name type="scientific">mine drainage metagenome</name>
    <dbReference type="NCBI Taxonomy" id="410659"/>
    <lineage>
        <taxon>unclassified sequences</taxon>
        <taxon>metagenomes</taxon>
        <taxon>ecological metagenomes</taxon>
    </lineage>
</organism>
<evidence type="ECO:0000256" key="1">
    <source>
        <dbReference type="ARBA" id="ARBA00009677"/>
    </source>
</evidence>
<dbReference type="AlphaFoldDB" id="A0A1J5THJ3"/>
<keyword evidence="7" id="KW-0282">Flagellum</keyword>
<name>A0A1J5THJ3_9ZZZZ</name>
<feature type="domain" description="Flagellar basal-body/hook protein C-terminal" evidence="5">
    <location>
        <begin position="198"/>
        <end position="240"/>
    </location>
</feature>
<dbReference type="GO" id="GO:0030694">
    <property type="term" value="C:bacterial-type flagellum basal body, rod"/>
    <property type="evidence" value="ECO:0007669"/>
    <property type="project" value="InterPro"/>
</dbReference>